<name>M5RR07_9BACT</name>
<dbReference type="InterPro" id="IPR002937">
    <property type="entry name" value="Amino_oxidase"/>
</dbReference>
<dbReference type="GO" id="GO:0016491">
    <property type="term" value="F:oxidoreductase activity"/>
    <property type="evidence" value="ECO:0007669"/>
    <property type="project" value="InterPro"/>
</dbReference>
<dbReference type="PATRIC" id="fig|1265738.3.peg.1409"/>
<dbReference type="Proteomes" id="UP000011991">
    <property type="component" value="Unassembled WGS sequence"/>
</dbReference>
<dbReference type="Gene3D" id="3.50.50.60">
    <property type="entry name" value="FAD/NAD(P)-binding domain"/>
    <property type="match status" value="1"/>
</dbReference>
<organism evidence="2 3">
    <name type="scientific">Rhodopirellula maiorica SM1</name>
    <dbReference type="NCBI Taxonomy" id="1265738"/>
    <lineage>
        <taxon>Bacteria</taxon>
        <taxon>Pseudomonadati</taxon>
        <taxon>Planctomycetota</taxon>
        <taxon>Planctomycetia</taxon>
        <taxon>Pirellulales</taxon>
        <taxon>Pirellulaceae</taxon>
        <taxon>Novipirellula</taxon>
    </lineage>
</organism>
<evidence type="ECO:0000313" key="3">
    <source>
        <dbReference type="Proteomes" id="UP000011991"/>
    </source>
</evidence>
<dbReference type="EMBL" id="ANOG01000210">
    <property type="protein sequence ID" value="EMI21656.1"/>
    <property type="molecule type" value="Genomic_DNA"/>
</dbReference>
<reference evidence="2 3" key="1">
    <citation type="journal article" date="2013" name="Mar. Genomics">
        <title>Expression of sulfatases in Rhodopirellula baltica and the diversity of sulfatases in the genus Rhodopirellula.</title>
        <authorList>
            <person name="Wegner C.E."/>
            <person name="Richter-Heitmann T."/>
            <person name="Klindworth A."/>
            <person name="Klockow C."/>
            <person name="Richter M."/>
            <person name="Achstetter T."/>
            <person name="Glockner F.O."/>
            <person name="Harder J."/>
        </authorList>
    </citation>
    <scope>NUCLEOTIDE SEQUENCE [LARGE SCALE GENOMIC DNA]</scope>
    <source>
        <strain evidence="2 3">SM1</strain>
    </source>
</reference>
<dbReference type="SUPFAM" id="SSF51905">
    <property type="entry name" value="FAD/NAD(P)-binding domain"/>
    <property type="match status" value="1"/>
</dbReference>
<dbReference type="AlphaFoldDB" id="M5RR07"/>
<evidence type="ECO:0000313" key="2">
    <source>
        <dbReference type="EMBL" id="EMI21656.1"/>
    </source>
</evidence>
<dbReference type="Gene3D" id="3.90.660.20">
    <property type="entry name" value="Protoporphyrinogen oxidase, mitochondrial, domain 2"/>
    <property type="match status" value="1"/>
</dbReference>
<keyword evidence="3" id="KW-1185">Reference proteome</keyword>
<feature type="domain" description="Amine oxidase" evidence="1">
    <location>
        <begin position="42"/>
        <end position="439"/>
    </location>
</feature>
<comment type="caution">
    <text evidence="2">The sequence shown here is derived from an EMBL/GenBank/DDBJ whole genome shotgun (WGS) entry which is preliminary data.</text>
</comment>
<proteinExistence type="predicted"/>
<dbReference type="Gene3D" id="1.10.3110.10">
    <property type="entry name" value="protoporphyrinogen ix oxidase, domain 3"/>
    <property type="match status" value="1"/>
</dbReference>
<dbReference type="PANTHER" id="PTHR42841">
    <property type="entry name" value="AMINE OXIDASE"/>
    <property type="match status" value="1"/>
</dbReference>
<evidence type="ECO:0000259" key="1">
    <source>
        <dbReference type="Pfam" id="PF01593"/>
    </source>
</evidence>
<sequence>MTVIVVAAELSHPIESTTSMSNLMSNETTGDSFDVIIVGAGLAGLSCGVKLAEAGRSITLLEASDRVGGRVRTDHIDGFTLDHGFQVLLTAYPACRELLDYKQLELCHFSPGAMVRQNGEFALLSDPWRRPLDIAATAINPVGSLVDKCRISKLRSVSHAGSLEDVYAREQTTTLARLREDGFSDRIIEQFFRPFLGGVYLDESLEMPSRMLEFVFRMFSEGHVSVPAGGMAEIPRQLTDRLPRGTMQLRTPVAGLQPGAVELTDGRTLKAKQIVIATESSAAASLLGDESLDTAWSGTTTVYYAAPEAPLRRRRLLLRGDEAGPIQTATVMSNIAPRYAPSGQHLISVSTELSQNIDPDDLDNSLRPQLQHWFGEQAGGWKRLQIYHVPFGLPKLTLDPVMQPITTAREGVFVCGDHRETPSIQGAMNSGLRVAQAILR</sequence>
<dbReference type="InterPro" id="IPR036188">
    <property type="entry name" value="FAD/NAD-bd_sf"/>
</dbReference>
<dbReference type="Pfam" id="PF01593">
    <property type="entry name" value="Amino_oxidase"/>
    <property type="match status" value="1"/>
</dbReference>
<protein>
    <submittedName>
        <fullName evidence="2">Amine oxidase</fullName>
    </submittedName>
</protein>
<accession>M5RR07</accession>
<gene>
    <name evidence="2" type="ORF">RMSM_01419</name>
</gene>